<protein>
    <submittedName>
        <fullName evidence="2">Uncharacterized protein</fullName>
    </submittedName>
</protein>
<dbReference type="EMBL" id="JAUSYA010000001">
    <property type="protein sequence ID" value="MDQ0682080.1"/>
    <property type="molecule type" value="Genomic_DNA"/>
</dbReference>
<reference evidence="2 3" key="1">
    <citation type="submission" date="2023-07" db="EMBL/GenBank/DDBJ databases">
        <title>Comparative genomics of wheat-associated soil bacteria to identify genetic determinants of phenazine resistance.</title>
        <authorList>
            <person name="Mouncey N."/>
        </authorList>
    </citation>
    <scope>NUCLEOTIDE SEQUENCE [LARGE SCALE GENOMIC DNA]</scope>
    <source>
        <strain evidence="2 3">W4I19-2</strain>
    </source>
</reference>
<accession>A0ABU0PWK9</accession>
<name>A0ABU0PWK9_STRAH</name>
<feature type="region of interest" description="Disordered" evidence="1">
    <location>
        <begin position="97"/>
        <end position="197"/>
    </location>
</feature>
<evidence type="ECO:0000313" key="2">
    <source>
        <dbReference type="EMBL" id="MDQ0682080.1"/>
    </source>
</evidence>
<evidence type="ECO:0000313" key="3">
    <source>
        <dbReference type="Proteomes" id="UP001243364"/>
    </source>
</evidence>
<feature type="region of interest" description="Disordered" evidence="1">
    <location>
        <begin position="225"/>
        <end position="265"/>
    </location>
</feature>
<evidence type="ECO:0000256" key="1">
    <source>
        <dbReference type="SAM" id="MobiDB-lite"/>
    </source>
</evidence>
<feature type="region of interest" description="Disordered" evidence="1">
    <location>
        <begin position="1"/>
        <end position="85"/>
    </location>
</feature>
<proteinExistence type="predicted"/>
<dbReference type="Proteomes" id="UP001243364">
    <property type="component" value="Unassembled WGS sequence"/>
</dbReference>
<feature type="compositionally biased region" description="Basic and acidic residues" evidence="1">
    <location>
        <begin position="48"/>
        <end position="64"/>
    </location>
</feature>
<sequence length="265" mass="29147">MQPWPCTGRDGQFSCRCPASRSGRNRSRTHASQSRWEENAPRYGRMSGCDRKSGTRESHRHTDSFEAPTASCAPARSTSRRSRTKALRCGFDVSRIRAETPPGRTSAGPRHITRVSHSHHQLGRRSRTKRLRPAISCPQWTGIDAPGRSLQPVPGGTVNAGQADAATPTEPPPRDRHQSRSGPVPGRRSRQRSHGCHIRRSASCLRCTTSRRRICWGERAPHPGAALCPCPQSRAAKPGRPIQSGRLPRNGPEPISPKMSEFNGA</sequence>
<keyword evidence="3" id="KW-1185">Reference proteome</keyword>
<comment type="caution">
    <text evidence="2">The sequence shown here is derived from an EMBL/GenBank/DDBJ whole genome shotgun (WGS) entry which is preliminary data.</text>
</comment>
<feature type="compositionally biased region" description="Low complexity" evidence="1">
    <location>
        <begin position="67"/>
        <end position="77"/>
    </location>
</feature>
<organism evidence="2 3">
    <name type="scientific">Streptomyces achromogenes</name>
    <dbReference type="NCBI Taxonomy" id="67255"/>
    <lineage>
        <taxon>Bacteria</taxon>
        <taxon>Bacillati</taxon>
        <taxon>Actinomycetota</taxon>
        <taxon>Actinomycetes</taxon>
        <taxon>Kitasatosporales</taxon>
        <taxon>Streptomycetaceae</taxon>
        <taxon>Streptomyces</taxon>
    </lineage>
</organism>
<feature type="compositionally biased region" description="Basic residues" evidence="1">
    <location>
        <begin position="111"/>
        <end position="132"/>
    </location>
</feature>
<gene>
    <name evidence="2" type="ORF">QFZ56_001043</name>
</gene>
<feature type="compositionally biased region" description="Basic residues" evidence="1">
    <location>
        <begin position="187"/>
        <end position="197"/>
    </location>
</feature>